<dbReference type="PANTHER" id="PTHR21327:SF18">
    <property type="entry name" value="3,4-DIHYDROXY-2-BUTANONE 4-PHOSPHATE SYNTHASE"/>
    <property type="match status" value="1"/>
</dbReference>
<comment type="pathway">
    <text evidence="1">Cofactor biosynthesis; riboflavin biosynthesis; 2-hydroxy-3-oxobutyl phosphate from D-ribulose 5-phosphate: step 1/1.</text>
</comment>
<keyword evidence="6" id="KW-1185">Reference proteome</keyword>
<dbReference type="Proteomes" id="UP001527925">
    <property type="component" value="Unassembled WGS sequence"/>
</dbReference>
<evidence type="ECO:0000313" key="6">
    <source>
        <dbReference type="Proteomes" id="UP001527925"/>
    </source>
</evidence>
<sequence length="568" mass="58062">MAAATVPSAQPTTPAPQPVPLVLDGVSLLAGPLLQHVPSARLPIAAPAAPAPAAAVRVPAAGLLAMPAFAAVAVHAPAAAHAAADPAAAALFDVAALDVIALLEDAVPALVRAGCASVVAAVDHSHAARLAAGPLAAGPLAHAVVALFNSPANPLVFEGHGIEMRCNPAATAWTVERPVPAPIAVMPLGAAADVSALLASGTLVASGSVVTGAASPLGQLGLALRSSSHPNAAHLLKRITIDAAAALGIRSAGPLAADAPASDLVLVRARPHWKDIPAAMLAAAAASAGPEIAAVFKSGHLIYSDAAFEHDFKTARLAHYYHHDNLPSAVPSVPLANGYANGHTANGHTANGHADNSHADNGHAAAFDSIESALDAFRRGEFLVVVDNEDRENEGDLIIAGEDFTPEKAAFMIRYTSGLICAPATGEILDALELPLMVPNNTDSLKTAYTITIDVKKGTTTGISAADRSATVKALARADSAPADFTRPGHVLPLRAVEGGVLKRVGHTEAAVDLCRLSGKRPVSAICEIVLDDGRMARRDDLRIFANKFNLKMITIHDLVQYRLKHGL</sequence>
<dbReference type="PANTHER" id="PTHR21327">
    <property type="entry name" value="GTP CYCLOHYDROLASE II-RELATED"/>
    <property type="match status" value="1"/>
</dbReference>
<accession>A0ABR4N9I3</accession>
<organism evidence="5 6">
    <name type="scientific">Polyrhizophydium stewartii</name>
    <dbReference type="NCBI Taxonomy" id="2732419"/>
    <lineage>
        <taxon>Eukaryota</taxon>
        <taxon>Fungi</taxon>
        <taxon>Fungi incertae sedis</taxon>
        <taxon>Chytridiomycota</taxon>
        <taxon>Chytridiomycota incertae sedis</taxon>
        <taxon>Chytridiomycetes</taxon>
        <taxon>Rhizophydiales</taxon>
        <taxon>Rhizophydiales incertae sedis</taxon>
        <taxon>Polyrhizophydium</taxon>
    </lineage>
</organism>
<dbReference type="EC" id="4.1.99.12" evidence="2"/>
<dbReference type="NCBIfam" id="TIGR00506">
    <property type="entry name" value="ribB"/>
    <property type="match status" value="1"/>
</dbReference>
<keyword evidence="3" id="KW-0686">Riboflavin biosynthesis</keyword>
<dbReference type="Pfam" id="PF00926">
    <property type="entry name" value="DHBP_synthase"/>
    <property type="match status" value="1"/>
</dbReference>
<dbReference type="EMBL" id="JADGIZ020000018">
    <property type="protein sequence ID" value="KAL2916196.1"/>
    <property type="molecule type" value="Genomic_DNA"/>
</dbReference>
<comment type="caution">
    <text evidence="5">The sequence shown here is derived from an EMBL/GenBank/DDBJ whole genome shotgun (WGS) entry which is preliminary data.</text>
</comment>
<dbReference type="InterPro" id="IPR017945">
    <property type="entry name" value="DHBP_synth_RibB-like_a/b_dom"/>
</dbReference>
<dbReference type="HAMAP" id="MF_00180">
    <property type="entry name" value="RibB"/>
    <property type="match status" value="1"/>
</dbReference>
<keyword evidence="4" id="KW-0479">Metal-binding</keyword>
<evidence type="ECO:0000256" key="3">
    <source>
        <dbReference type="ARBA" id="ARBA00022619"/>
    </source>
</evidence>
<reference evidence="5 6" key="1">
    <citation type="submission" date="2023-09" db="EMBL/GenBank/DDBJ databases">
        <title>Pangenome analysis of Batrachochytrium dendrobatidis and related Chytrids.</title>
        <authorList>
            <person name="Yacoub M.N."/>
            <person name="Stajich J.E."/>
            <person name="James T.Y."/>
        </authorList>
    </citation>
    <scope>NUCLEOTIDE SEQUENCE [LARGE SCALE GENOMIC DNA]</scope>
    <source>
        <strain evidence="5 6">JEL0888</strain>
    </source>
</reference>
<evidence type="ECO:0000256" key="1">
    <source>
        <dbReference type="ARBA" id="ARBA00004904"/>
    </source>
</evidence>
<protein>
    <recommendedName>
        <fullName evidence="2">3,4-dihydroxy-2-butanone-4-phosphate synthase</fullName>
        <ecNumber evidence="2">4.1.99.12</ecNumber>
    </recommendedName>
</protein>
<dbReference type="SUPFAM" id="SSF55821">
    <property type="entry name" value="YrdC/RibB"/>
    <property type="match status" value="1"/>
</dbReference>
<evidence type="ECO:0000256" key="4">
    <source>
        <dbReference type="ARBA" id="ARBA00022723"/>
    </source>
</evidence>
<dbReference type="InterPro" id="IPR000422">
    <property type="entry name" value="DHBP_synthase_RibB"/>
</dbReference>
<evidence type="ECO:0000256" key="2">
    <source>
        <dbReference type="ARBA" id="ARBA00012153"/>
    </source>
</evidence>
<gene>
    <name evidence="5" type="ORF">HK105_204287</name>
</gene>
<proteinExistence type="inferred from homology"/>
<dbReference type="Gene3D" id="3.90.870.10">
    <property type="entry name" value="DHBP synthase"/>
    <property type="match status" value="1"/>
</dbReference>
<name>A0ABR4N9I3_9FUNG</name>
<evidence type="ECO:0000313" key="5">
    <source>
        <dbReference type="EMBL" id="KAL2916196.1"/>
    </source>
</evidence>